<dbReference type="Proteomes" id="UP000195152">
    <property type="component" value="Unassembled WGS sequence"/>
</dbReference>
<dbReference type="EMBL" id="NFCF01000110">
    <property type="protein sequence ID" value="OTW44671.1"/>
    <property type="molecule type" value="Genomic_DNA"/>
</dbReference>
<proteinExistence type="predicted"/>
<evidence type="ECO:0000313" key="2">
    <source>
        <dbReference type="Proteomes" id="UP000195152"/>
    </source>
</evidence>
<name>A0A242VZU9_BACTU</name>
<comment type="caution">
    <text evidence="1">The sequence shown here is derived from an EMBL/GenBank/DDBJ whole genome shotgun (WGS) entry which is preliminary data.</text>
</comment>
<sequence length="165" mass="19439">MIKNEFVIRINSDDKFSVDNVSIDYNLEQHSTFTYTFWNNTFDSLPHFFSKVGLDLFYISLAVFGVDRVVSRDKAQDCWTRNIKLYIPVLEIEKWIENKLLLESILDFLSGDKWDIEFRSREFTEKEIEAKKRIEEFNGEKINKETICMFSGGLDSFIGAIDLLH</sequence>
<reference evidence="1 2" key="1">
    <citation type="submission" date="2016-10" db="EMBL/GenBank/DDBJ databases">
        <title>Comparative genomics of Bacillus thuringiensis reveals a path to pathogens against multiple invertebrate hosts.</title>
        <authorList>
            <person name="Zheng J."/>
            <person name="Gao Q."/>
            <person name="Liu H."/>
            <person name="Peng D."/>
            <person name="Ruan L."/>
            <person name="Sun M."/>
        </authorList>
    </citation>
    <scope>NUCLEOTIDE SEQUENCE [LARGE SCALE GENOMIC DNA]</scope>
    <source>
        <strain evidence="1">BGSC 4AC1</strain>
    </source>
</reference>
<protein>
    <submittedName>
        <fullName evidence="1">Uncharacterized protein</fullName>
    </submittedName>
</protein>
<accession>A0A242VZU9</accession>
<gene>
    <name evidence="1" type="ORF">BK699_30155</name>
</gene>
<dbReference type="AlphaFoldDB" id="A0A242VZU9"/>
<dbReference type="RefSeq" id="WP_000594389.1">
    <property type="nucleotide sequence ID" value="NZ_NFCF01000110.1"/>
</dbReference>
<organism evidence="1 2">
    <name type="scientific">Bacillus thuringiensis serovar mexicanensis</name>
    <dbReference type="NCBI Taxonomy" id="180868"/>
    <lineage>
        <taxon>Bacteria</taxon>
        <taxon>Bacillati</taxon>
        <taxon>Bacillota</taxon>
        <taxon>Bacilli</taxon>
        <taxon>Bacillales</taxon>
        <taxon>Bacillaceae</taxon>
        <taxon>Bacillus</taxon>
        <taxon>Bacillus cereus group</taxon>
    </lineage>
</organism>
<evidence type="ECO:0000313" key="1">
    <source>
        <dbReference type="EMBL" id="OTW44671.1"/>
    </source>
</evidence>